<evidence type="ECO:0000313" key="3">
    <source>
        <dbReference type="Proteomes" id="UP000765507"/>
    </source>
</evidence>
<proteinExistence type="predicted"/>
<organism evidence="2 3">
    <name type="scientific">Chelydra serpentina</name>
    <name type="common">Snapping turtle</name>
    <name type="synonym">Testudo serpentina</name>
    <dbReference type="NCBI Taxonomy" id="8475"/>
    <lineage>
        <taxon>Eukaryota</taxon>
        <taxon>Metazoa</taxon>
        <taxon>Chordata</taxon>
        <taxon>Craniata</taxon>
        <taxon>Vertebrata</taxon>
        <taxon>Euteleostomi</taxon>
        <taxon>Archelosauria</taxon>
        <taxon>Testudinata</taxon>
        <taxon>Testudines</taxon>
        <taxon>Cryptodira</taxon>
        <taxon>Durocryptodira</taxon>
        <taxon>Americhelydia</taxon>
        <taxon>Chelydroidea</taxon>
        <taxon>Chelydridae</taxon>
        <taxon>Chelydra</taxon>
    </lineage>
</organism>
<dbReference type="AlphaFoldDB" id="A0A8T1SWL9"/>
<dbReference type="EMBL" id="JAHGAV010000083">
    <property type="protein sequence ID" value="KAG6933030.1"/>
    <property type="molecule type" value="Genomic_DNA"/>
</dbReference>
<keyword evidence="3" id="KW-1185">Reference proteome</keyword>
<feature type="region of interest" description="Disordered" evidence="1">
    <location>
        <begin position="209"/>
        <end position="253"/>
    </location>
</feature>
<dbReference type="Proteomes" id="UP000765507">
    <property type="component" value="Unassembled WGS sequence"/>
</dbReference>
<name>A0A8T1SWL9_CHESE</name>
<sequence length="253" mass="26407">MSPTVAWPEPRPGVCCHAARAGAQCQRPEPRAGDRNCVAGARDRSLLPHSRSCGSAPRASACRCMGRARSWMPEPRSVWLKPAPTIAWLEPAVAAAQPGPGVGHMSQLPPLHGRSLGTELGAGTCCHAAGAGDQHHGLRSCQWSPGPAPATARPELGVRICCPAARAWGWCLFGACCPAAGGRCLWPAPATAQLEPGTAARSQRLLPHSWNQGPEAEAPQLDARAAWPEPGGGGRRSIPTAPRSEPRVAWPGS</sequence>
<accession>A0A8T1SWL9</accession>
<protein>
    <submittedName>
        <fullName evidence="2">Uncharacterized protein</fullName>
    </submittedName>
</protein>
<gene>
    <name evidence="2" type="ORF">G0U57_020280</name>
</gene>
<evidence type="ECO:0000313" key="2">
    <source>
        <dbReference type="EMBL" id="KAG6933030.1"/>
    </source>
</evidence>
<comment type="caution">
    <text evidence="2">The sequence shown here is derived from an EMBL/GenBank/DDBJ whole genome shotgun (WGS) entry which is preliminary data.</text>
</comment>
<reference evidence="2 3" key="1">
    <citation type="journal article" date="2020" name="G3 (Bethesda)">
        <title>Draft Genome of the Common Snapping Turtle, Chelydra serpentina, a Model for Phenotypic Plasticity in Reptiles.</title>
        <authorList>
            <person name="Das D."/>
            <person name="Singh S.K."/>
            <person name="Bierstedt J."/>
            <person name="Erickson A."/>
            <person name="Galli G.L.J."/>
            <person name="Crossley D.A. 2nd"/>
            <person name="Rhen T."/>
        </authorList>
    </citation>
    <scope>NUCLEOTIDE SEQUENCE [LARGE SCALE GENOMIC DNA]</scope>
    <source>
        <strain evidence="2">KW</strain>
    </source>
</reference>
<evidence type="ECO:0000256" key="1">
    <source>
        <dbReference type="SAM" id="MobiDB-lite"/>
    </source>
</evidence>